<reference evidence="4" key="1">
    <citation type="submission" date="2025-08" db="UniProtKB">
        <authorList>
            <consortium name="RefSeq"/>
        </authorList>
    </citation>
    <scope>IDENTIFICATION</scope>
    <source>
        <tissue evidence="4">Whole organism</tissue>
    </source>
</reference>
<feature type="region of interest" description="Disordered" evidence="1">
    <location>
        <begin position="109"/>
        <end position="128"/>
    </location>
</feature>
<feature type="signal peptide" evidence="2">
    <location>
        <begin position="1"/>
        <end position="21"/>
    </location>
</feature>
<evidence type="ECO:0000256" key="2">
    <source>
        <dbReference type="SAM" id="SignalP"/>
    </source>
</evidence>
<protein>
    <submittedName>
        <fullName evidence="4">Uncharacterized protein LOC113208471 isoform X2</fullName>
    </submittedName>
</protein>
<dbReference type="Proteomes" id="UP000504606">
    <property type="component" value="Unplaced"/>
</dbReference>
<feature type="chain" id="PRO_5039422774" evidence="2">
    <location>
        <begin position="22"/>
        <end position="128"/>
    </location>
</feature>
<dbReference type="GeneID" id="113208471"/>
<keyword evidence="3" id="KW-1185">Reference proteome</keyword>
<keyword evidence="2" id="KW-0732">Signal</keyword>
<name>A0A9C6X6X9_FRAOC</name>
<evidence type="ECO:0000313" key="3">
    <source>
        <dbReference type="Proteomes" id="UP000504606"/>
    </source>
</evidence>
<dbReference type="AlphaFoldDB" id="A0A9C6X6X9"/>
<proteinExistence type="predicted"/>
<evidence type="ECO:0000313" key="4">
    <source>
        <dbReference type="RefSeq" id="XP_052130251.1"/>
    </source>
</evidence>
<organism evidence="3 4">
    <name type="scientific">Frankliniella occidentalis</name>
    <name type="common">Western flower thrips</name>
    <name type="synonym">Euthrips occidentalis</name>
    <dbReference type="NCBI Taxonomy" id="133901"/>
    <lineage>
        <taxon>Eukaryota</taxon>
        <taxon>Metazoa</taxon>
        <taxon>Ecdysozoa</taxon>
        <taxon>Arthropoda</taxon>
        <taxon>Hexapoda</taxon>
        <taxon>Insecta</taxon>
        <taxon>Pterygota</taxon>
        <taxon>Neoptera</taxon>
        <taxon>Paraneoptera</taxon>
        <taxon>Thysanoptera</taxon>
        <taxon>Terebrantia</taxon>
        <taxon>Thripoidea</taxon>
        <taxon>Thripidae</taxon>
        <taxon>Frankliniella</taxon>
    </lineage>
</organism>
<feature type="compositionally biased region" description="Basic residues" evidence="1">
    <location>
        <begin position="109"/>
        <end position="121"/>
    </location>
</feature>
<accession>A0A9C6X6X9</accession>
<sequence length="128" mass="14301">MAFKTVLAALAVAIFAGLAAAEPAKPNTGIQSYDVIDGKNHLIRARREPYTVRVSSLGGSHGAKSQIEASLVRPKRFFGLHRRPKVIVLHSQPSYVQPPPQVVYIRKHHRKHHHHHHHHRPGLTVHLG</sequence>
<gene>
    <name evidence="4" type="primary">LOC113208471</name>
</gene>
<evidence type="ECO:0000256" key="1">
    <source>
        <dbReference type="SAM" id="MobiDB-lite"/>
    </source>
</evidence>
<dbReference type="RefSeq" id="XP_052130251.1">
    <property type="nucleotide sequence ID" value="XM_052274291.1"/>
</dbReference>